<dbReference type="SUPFAM" id="SSF48652">
    <property type="entry name" value="Tetraspanin"/>
    <property type="match status" value="1"/>
</dbReference>
<feature type="transmembrane region" description="Helical" evidence="6">
    <location>
        <begin position="275"/>
        <end position="297"/>
    </location>
</feature>
<gene>
    <name evidence="8" type="ORF">CCH79_00020031</name>
</gene>
<evidence type="ECO:0000256" key="5">
    <source>
        <dbReference type="ARBA" id="ARBA00023180"/>
    </source>
</evidence>
<keyword evidence="2 6" id="KW-0812">Transmembrane</keyword>
<dbReference type="STRING" id="33528.ENSGAFP00000031381"/>
<feature type="chain" id="PRO_5016247607" evidence="7">
    <location>
        <begin position="25"/>
        <end position="407"/>
    </location>
</feature>
<dbReference type="PRINTS" id="PR00259">
    <property type="entry name" value="TMFOUR"/>
</dbReference>
<dbReference type="Pfam" id="PF00335">
    <property type="entry name" value="Tetraspanin"/>
    <property type="match status" value="1"/>
</dbReference>
<dbReference type="AlphaFoldDB" id="A0A315WNA7"/>
<dbReference type="CDD" id="cd03156">
    <property type="entry name" value="uroplakin_I_like_LEL"/>
    <property type="match status" value="1"/>
</dbReference>
<evidence type="ECO:0000256" key="2">
    <source>
        <dbReference type="ARBA" id="ARBA00022692"/>
    </source>
</evidence>
<dbReference type="Gene3D" id="1.10.1450.10">
    <property type="entry name" value="Tetraspanin"/>
    <property type="match status" value="1"/>
</dbReference>
<dbReference type="GO" id="GO:0012505">
    <property type="term" value="C:endomembrane system"/>
    <property type="evidence" value="ECO:0007669"/>
    <property type="project" value="UniProtKB-SubCell"/>
</dbReference>
<name>A0A315WNA7_GAMAF</name>
<reference evidence="8 9" key="1">
    <citation type="journal article" date="2018" name="G3 (Bethesda)">
        <title>A High-Quality Reference Genome for the Invasive Mosquitofish Gambusia affinis Using a Chicago Library.</title>
        <authorList>
            <person name="Hoffberg S.L."/>
            <person name="Troendle N.J."/>
            <person name="Glenn T.C."/>
            <person name="Mahmud O."/>
            <person name="Louha S."/>
            <person name="Chalopin D."/>
            <person name="Bennetzen J.L."/>
            <person name="Mauricio R."/>
        </authorList>
    </citation>
    <scope>NUCLEOTIDE SEQUENCE [LARGE SCALE GENOMIC DNA]</scope>
    <source>
        <strain evidence="8">NE01/NJP1002.9</strain>
        <tissue evidence="8">Muscle</tissue>
    </source>
</reference>
<evidence type="ECO:0000313" key="8">
    <source>
        <dbReference type="EMBL" id="PWA31587.1"/>
    </source>
</evidence>
<dbReference type="EMBL" id="NHOQ01000252">
    <property type="protein sequence ID" value="PWA31587.1"/>
    <property type="molecule type" value="Genomic_DNA"/>
</dbReference>
<dbReference type="PANTHER" id="PTHR19282:SF216">
    <property type="entry name" value="TETRASPANIN-1"/>
    <property type="match status" value="1"/>
</dbReference>
<evidence type="ECO:0000313" key="9">
    <source>
        <dbReference type="Proteomes" id="UP000250572"/>
    </source>
</evidence>
<organism evidence="8 9">
    <name type="scientific">Gambusia affinis</name>
    <name type="common">Western mosquitofish</name>
    <name type="synonym">Heterandria affinis</name>
    <dbReference type="NCBI Taxonomy" id="33528"/>
    <lineage>
        <taxon>Eukaryota</taxon>
        <taxon>Metazoa</taxon>
        <taxon>Chordata</taxon>
        <taxon>Craniata</taxon>
        <taxon>Vertebrata</taxon>
        <taxon>Euteleostomi</taxon>
        <taxon>Actinopterygii</taxon>
        <taxon>Neopterygii</taxon>
        <taxon>Teleostei</taxon>
        <taxon>Neoteleostei</taxon>
        <taxon>Acanthomorphata</taxon>
        <taxon>Ovalentaria</taxon>
        <taxon>Atherinomorphae</taxon>
        <taxon>Cyprinodontiformes</taxon>
        <taxon>Poeciliidae</taxon>
        <taxon>Poeciliinae</taxon>
        <taxon>Gambusia</taxon>
    </lineage>
</organism>
<feature type="transmembrane region" description="Helical" evidence="6">
    <location>
        <begin position="101"/>
        <end position="128"/>
    </location>
</feature>
<dbReference type="InterPro" id="IPR008952">
    <property type="entry name" value="Tetraspanin_EC2_sf"/>
</dbReference>
<keyword evidence="4 6" id="KW-0472">Membrane</keyword>
<keyword evidence="3 6" id="KW-1133">Transmembrane helix</keyword>
<sequence length="407" mass="43658">MIRSTRQMMPLLHLLLFCSQSGSSVPSLVPVFPVWFQCSQSGSSVPSLVPVFPVWFQCSHHALLVLQLSGLSLVAMGTWVTAGGDPFLHLLGPFSNQLLRFVNVGLLCIAMGTALVLLGALGGCAAHWESKCLLLTVSGGGRRGWGQQFFSIIFIIFICQTAAGVVVLAYSSFAEGILKAWAVPALQNDYGSDPTVTGIWNATMAEVRHRLKCCGFSNYTDFLGSEVEQQNGTSLPPSCCSTNIAPCSPAEAARSPVQGCFDPILKTLRKHTCTVGGVAAGVGLLEIAAMIVSMYLFSHLDEKLNLSSQNQPGFMWKNLQRPPGGGRVPLMFQNVPQLMLNPEQNQSEVLLGILQNQIQSSGAVWVYSCSTGAPSSLGGGSRWMGARAAGFFTLQRENHKHHSPSSI</sequence>
<keyword evidence="5" id="KW-0325">Glycoprotein</keyword>
<accession>A0A315WNA7</accession>
<dbReference type="InterPro" id="IPR018499">
    <property type="entry name" value="Tetraspanin/Peripherin"/>
</dbReference>
<evidence type="ECO:0000256" key="6">
    <source>
        <dbReference type="SAM" id="Phobius"/>
    </source>
</evidence>
<evidence type="ECO:0000256" key="7">
    <source>
        <dbReference type="SAM" id="SignalP"/>
    </source>
</evidence>
<evidence type="ECO:0000256" key="1">
    <source>
        <dbReference type="ARBA" id="ARBA00004127"/>
    </source>
</evidence>
<keyword evidence="7" id="KW-0732">Signal</keyword>
<dbReference type="PANTHER" id="PTHR19282">
    <property type="entry name" value="TETRASPANIN"/>
    <property type="match status" value="1"/>
</dbReference>
<comment type="subcellular location">
    <subcellularLocation>
        <location evidence="1">Endomembrane system</location>
        <topology evidence="1">Multi-pass membrane protein</topology>
    </subcellularLocation>
</comment>
<feature type="signal peptide" evidence="7">
    <location>
        <begin position="1"/>
        <end position="24"/>
    </location>
</feature>
<protein>
    <submittedName>
        <fullName evidence="8">Uncharacterized protein</fullName>
    </submittedName>
</protein>
<dbReference type="Proteomes" id="UP000250572">
    <property type="component" value="Unassembled WGS sequence"/>
</dbReference>
<proteinExistence type="predicted"/>
<evidence type="ECO:0000256" key="4">
    <source>
        <dbReference type="ARBA" id="ARBA00023136"/>
    </source>
</evidence>
<comment type="caution">
    <text evidence="8">The sequence shown here is derived from an EMBL/GenBank/DDBJ whole genome shotgun (WGS) entry which is preliminary data.</text>
</comment>
<evidence type="ECO:0000256" key="3">
    <source>
        <dbReference type="ARBA" id="ARBA00022989"/>
    </source>
</evidence>
<keyword evidence="9" id="KW-1185">Reference proteome</keyword>
<feature type="transmembrane region" description="Helical" evidence="6">
    <location>
        <begin position="148"/>
        <end position="170"/>
    </location>
</feature>
<dbReference type="GO" id="GO:0005886">
    <property type="term" value="C:plasma membrane"/>
    <property type="evidence" value="ECO:0007669"/>
    <property type="project" value="TreeGrafter"/>
</dbReference>